<dbReference type="EMBL" id="CABEHT010000001">
    <property type="protein sequence ID" value="VTS18985.1"/>
    <property type="molecule type" value="Genomic_DNA"/>
</dbReference>
<evidence type="ECO:0000256" key="4">
    <source>
        <dbReference type="ARBA" id="ARBA00022475"/>
    </source>
</evidence>
<dbReference type="AlphaFoldDB" id="A0A4U9Y0K8"/>
<feature type="transmembrane region" description="Helical" evidence="9">
    <location>
        <begin position="6"/>
        <end position="28"/>
    </location>
</feature>
<name>A0A4U9Y0K8_9STRE</name>
<dbReference type="Gene3D" id="1.10.1760.20">
    <property type="match status" value="1"/>
</dbReference>
<evidence type="ECO:0000256" key="1">
    <source>
        <dbReference type="ARBA" id="ARBA00004651"/>
    </source>
</evidence>
<evidence type="ECO:0000313" key="11">
    <source>
        <dbReference type="Proteomes" id="UP000394068"/>
    </source>
</evidence>
<gene>
    <name evidence="10" type="primary">ribU</name>
    <name evidence="10" type="ORF">NCTC5386_01672</name>
</gene>
<comment type="function">
    <text evidence="8">Probably a riboflavin-binding protein that interacts with the energy-coupling factor (ECF) ABC-transporter complex.</text>
</comment>
<evidence type="ECO:0000256" key="6">
    <source>
        <dbReference type="ARBA" id="ARBA00022989"/>
    </source>
</evidence>
<comment type="similarity">
    <text evidence="2 8">Belongs to the prokaryotic riboflavin transporter (P-RFT) (TC 2.A.87) family.</text>
</comment>
<feature type="transmembrane region" description="Helical" evidence="9">
    <location>
        <begin position="151"/>
        <end position="175"/>
    </location>
</feature>
<evidence type="ECO:0000256" key="3">
    <source>
        <dbReference type="ARBA" id="ARBA00022448"/>
    </source>
</evidence>
<keyword evidence="6 9" id="KW-1133">Transmembrane helix</keyword>
<sequence length="192" mass="21520">MSQTHRLVMIATLSTISFLLMFVGFAIIPGAHFLKIEFSIIPVMLALVLLDLKSAYTVLLLRSLLKLILNNSGVNDFIGLPMNILALGLFVTAFAMFWNPKKTRKQFIGAALIGTVMLTLVMLILNYFYAIPLYAKFANFDIGAFIGVAKYLVTMVLPFNLAEGIIFAISFYFVYIASKPVLERYINLPYEN</sequence>
<keyword evidence="3 8" id="KW-0813">Transport</keyword>
<dbReference type="GeneID" id="58556025"/>
<dbReference type="PANTHER" id="PTHR38438:SF1">
    <property type="entry name" value="RIBOFLAVIN TRANSPORTER RIBU"/>
    <property type="match status" value="1"/>
</dbReference>
<dbReference type="GO" id="GO:0005886">
    <property type="term" value="C:plasma membrane"/>
    <property type="evidence" value="ECO:0007669"/>
    <property type="project" value="UniProtKB-SubCell"/>
</dbReference>
<evidence type="ECO:0000256" key="7">
    <source>
        <dbReference type="ARBA" id="ARBA00023136"/>
    </source>
</evidence>
<dbReference type="RefSeq" id="WP_007894892.1">
    <property type="nucleotide sequence ID" value="NZ_CABEHT010000001.1"/>
</dbReference>
<evidence type="ECO:0000313" key="10">
    <source>
        <dbReference type="EMBL" id="VTS18985.1"/>
    </source>
</evidence>
<dbReference type="InterPro" id="IPR025720">
    <property type="entry name" value="RibU"/>
</dbReference>
<feature type="transmembrane region" description="Helical" evidence="9">
    <location>
        <begin position="77"/>
        <end position="98"/>
    </location>
</feature>
<organism evidence="10 11">
    <name type="scientific">Streptococcus pseudoporcinus</name>
    <dbReference type="NCBI Taxonomy" id="361101"/>
    <lineage>
        <taxon>Bacteria</taxon>
        <taxon>Bacillati</taxon>
        <taxon>Bacillota</taxon>
        <taxon>Bacilli</taxon>
        <taxon>Lactobacillales</taxon>
        <taxon>Streptococcaceae</taxon>
        <taxon>Streptococcus</taxon>
    </lineage>
</organism>
<protein>
    <recommendedName>
        <fullName evidence="8">Riboflavin transporter</fullName>
    </recommendedName>
</protein>
<keyword evidence="5 9" id="KW-0812">Transmembrane</keyword>
<dbReference type="PANTHER" id="PTHR38438">
    <property type="entry name" value="RIBOFLAVIN TRANSPORTER RIBU"/>
    <property type="match status" value="1"/>
</dbReference>
<feature type="transmembrane region" description="Helical" evidence="9">
    <location>
        <begin position="110"/>
        <end position="131"/>
    </location>
</feature>
<evidence type="ECO:0000256" key="2">
    <source>
        <dbReference type="ARBA" id="ARBA00005540"/>
    </source>
</evidence>
<proteinExistence type="inferred from homology"/>
<keyword evidence="4 8" id="KW-1003">Cell membrane</keyword>
<evidence type="ECO:0000256" key="9">
    <source>
        <dbReference type="SAM" id="Phobius"/>
    </source>
</evidence>
<dbReference type="InterPro" id="IPR024529">
    <property type="entry name" value="ECF_trnsprt_substrate-spec"/>
</dbReference>
<evidence type="ECO:0000256" key="5">
    <source>
        <dbReference type="ARBA" id="ARBA00022692"/>
    </source>
</evidence>
<keyword evidence="7 8" id="KW-0472">Membrane</keyword>
<dbReference type="PIRSF" id="PIRSF037778">
    <property type="entry name" value="UCP037778_transp_RibU"/>
    <property type="match status" value="1"/>
</dbReference>
<dbReference type="Pfam" id="PF12822">
    <property type="entry name" value="ECF_trnsprt"/>
    <property type="match status" value="1"/>
</dbReference>
<accession>A0A4U9Y0K8</accession>
<evidence type="ECO:0000256" key="8">
    <source>
        <dbReference type="PIRNR" id="PIRNR037778"/>
    </source>
</evidence>
<dbReference type="Proteomes" id="UP000394068">
    <property type="component" value="Unassembled WGS sequence"/>
</dbReference>
<comment type="subcellular location">
    <subcellularLocation>
        <location evidence="1">Cell membrane</location>
        <topology evidence="1">Multi-pass membrane protein</topology>
    </subcellularLocation>
</comment>
<dbReference type="GO" id="GO:0032217">
    <property type="term" value="F:riboflavin transmembrane transporter activity"/>
    <property type="evidence" value="ECO:0007669"/>
    <property type="project" value="UniProtKB-UniRule"/>
</dbReference>
<reference evidence="10 11" key="1">
    <citation type="submission" date="2019-05" db="EMBL/GenBank/DDBJ databases">
        <authorList>
            <consortium name="Pathogen Informatics"/>
        </authorList>
    </citation>
    <scope>NUCLEOTIDE SEQUENCE [LARGE SCALE GENOMIC DNA]</scope>
    <source>
        <strain evidence="10 11">NCTC5386</strain>
    </source>
</reference>